<dbReference type="AlphaFoldDB" id="A0AAE3GH34"/>
<dbReference type="SUPFAM" id="SSF46785">
    <property type="entry name" value="Winged helix' DNA-binding domain"/>
    <property type="match status" value="1"/>
</dbReference>
<accession>A0AAE3GH34</accession>
<protein>
    <submittedName>
        <fullName evidence="1">Helix-turn-helix domain-containing protein</fullName>
    </submittedName>
</protein>
<dbReference type="InterPro" id="IPR036390">
    <property type="entry name" value="WH_DNA-bd_sf"/>
</dbReference>
<evidence type="ECO:0000313" key="2">
    <source>
        <dbReference type="Proteomes" id="UP001206128"/>
    </source>
</evidence>
<sequence>MTPEWIADSGQPHVEVPTAIFPELTVGLPAARVYGALAREADPETGVVVCSLRKLAEDIGMSRSQVVAGRRKLREAGWITVMHEEPGGPVLYRMHTAPQREESVP</sequence>
<evidence type="ECO:0000313" key="1">
    <source>
        <dbReference type="EMBL" id="MCP2168116.1"/>
    </source>
</evidence>
<dbReference type="EMBL" id="JAMTCK010000012">
    <property type="protein sequence ID" value="MCP2168116.1"/>
    <property type="molecule type" value="Genomic_DNA"/>
</dbReference>
<gene>
    <name evidence="1" type="ORF">LX83_004990</name>
</gene>
<dbReference type="RefSeq" id="WP_253775638.1">
    <property type="nucleotide sequence ID" value="NZ_JAMTCK010000012.1"/>
</dbReference>
<keyword evidence="2" id="KW-1185">Reference proteome</keyword>
<dbReference type="Proteomes" id="UP001206128">
    <property type="component" value="Unassembled WGS sequence"/>
</dbReference>
<name>A0AAE3GH34_9PSEU</name>
<proteinExistence type="predicted"/>
<comment type="caution">
    <text evidence="1">The sequence shown here is derived from an EMBL/GenBank/DDBJ whole genome shotgun (WGS) entry which is preliminary data.</text>
</comment>
<reference evidence="1" key="1">
    <citation type="submission" date="2022-06" db="EMBL/GenBank/DDBJ databases">
        <title>Genomic Encyclopedia of Archaeal and Bacterial Type Strains, Phase II (KMG-II): from individual species to whole genera.</title>
        <authorList>
            <person name="Goeker M."/>
        </authorList>
    </citation>
    <scope>NUCLEOTIDE SEQUENCE</scope>
    <source>
        <strain evidence="1">DSM 43935</strain>
    </source>
</reference>
<organism evidence="1 2">
    <name type="scientific">Goodfellowiella coeruleoviolacea</name>
    <dbReference type="NCBI Taxonomy" id="334858"/>
    <lineage>
        <taxon>Bacteria</taxon>
        <taxon>Bacillati</taxon>
        <taxon>Actinomycetota</taxon>
        <taxon>Actinomycetes</taxon>
        <taxon>Pseudonocardiales</taxon>
        <taxon>Pseudonocardiaceae</taxon>
        <taxon>Goodfellowiella</taxon>
    </lineage>
</organism>
<dbReference type="Pfam" id="PF13730">
    <property type="entry name" value="HTH_36"/>
    <property type="match status" value="1"/>
</dbReference>